<evidence type="ECO:0000256" key="7">
    <source>
        <dbReference type="ARBA" id="ARBA00023136"/>
    </source>
</evidence>
<protein>
    <submittedName>
        <fullName evidence="10">Glycosyltransferase family 39 protein</fullName>
    </submittedName>
</protein>
<dbReference type="Proteomes" id="UP000622580">
    <property type="component" value="Unassembled WGS sequence"/>
</dbReference>
<dbReference type="Pfam" id="PF13231">
    <property type="entry name" value="PMT_2"/>
    <property type="match status" value="1"/>
</dbReference>
<feature type="transmembrane region" description="Helical" evidence="8">
    <location>
        <begin position="330"/>
        <end position="351"/>
    </location>
</feature>
<keyword evidence="11" id="KW-1185">Reference proteome</keyword>
<evidence type="ECO:0000313" key="11">
    <source>
        <dbReference type="Proteomes" id="UP000622580"/>
    </source>
</evidence>
<feature type="transmembrane region" description="Helical" evidence="8">
    <location>
        <begin position="300"/>
        <end position="318"/>
    </location>
</feature>
<evidence type="ECO:0000256" key="5">
    <source>
        <dbReference type="ARBA" id="ARBA00022692"/>
    </source>
</evidence>
<evidence type="ECO:0000256" key="4">
    <source>
        <dbReference type="ARBA" id="ARBA00022679"/>
    </source>
</evidence>
<evidence type="ECO:0000259" key="9">
    <source>
        <dbReference type="Pfam" id="PF13231"/>
    </source>
</evidence>
<feature type="domain" description="Glycosyltransferase RgtA/B/C/D-like" evidence="9">
    <location>
        <begin position="50"/>
        <end position="211"/>
    </location>
</feature>
<dbReference type="GO" id="GO:0005886">
    <property type="term" value="C:plasma membrane"/>
    <property type="evidence" value="ECO:0007669"/>
    <property type="project" value="UniProtKB-SubCell"/>
</dbReference>
<dbReference type="PANTHER" id="PTHR33908:SF11">
    <property type="entry name" value="MEMBRANE PROTEIN"/>
    <property type="match status" value="1"/>
</dbReference>
<evidence type="ECO:0000256" key="3">
    <source>
        <dbReference type="ARBA" id="ARBA00022676"/>
    </source>
</evidence>
<dbReference type="EMBL" id="JAGSGD010000001">
    <property type="protein sequence ID" value="MBR7620651.1"/>
    <property type="molecule type" value="Genomic_DNA"/>
</dbReference>
<feature type="transmembrane region" description="Helical" evidence="8">
    <location>
        <begin position="193"/>
        <end position="211"/>
    </location>
</feature>
<evidence type="ECO:0000256" key="6">
    <source>
        <dbReference type="ARBA" id="ARBA00022989"/>
    </source>
</evidence>
<name>A0A941D4C9_9CAUL</name>
<feature type="transmembrane region" description="Helical" evidence="8">
    <location>
        <begin position="154"/>
        <end position="181"/>
    </location>
</feature>
<keyword evidence="2" id="KW-1003">Cell membrane</keyword>
<evidence type="ECO:0000313" key="10">
    <source>
        <dbReference type="EMBL" id="MBR7620651.1"/>
    </source>
</evidence>
<proteinExistence type="predicted"/>
<comment type="caution">
    <text evidence="10">The sequence shown here is derived from an EMBL/GenBank/DDBJ whole genome shotgun (WGS) entry which is preliminary data.</text>
</comment>
<comment type="subcellular location">
    <subcellularLocation>
        <location evidence="1">Cell membrane</location>
        <topology evidence="1">Multi-pass membrane protein</topology>
    </subcellularLocation>
</comment>
<organism evidence="10 11">
    <name type="scientific">Phenylobacterium glaciei</name>
    <dbReference type="NCBI Taxonomy" id="2803784"/>
    <lineage>
        <taxon>Bacteria</taxon>
        <taxon>Pseudomonadati</taxon>
        <taxon>Pseudomonadota</taxon>
        <taxon>Alphaproteobacteria</taxon>
        <taxon>Caulobacterales</taxon>
        <taxon>Caulobacteraceae</taxon>
        <taxon>Phenylobacterium</taxon>
    </lineage>
</organism>
<dbReference type="PANTHER" id="PTHR33908">
    <property type="entry name" value="MANNOSYLTRANSFERASE YKCB-RELATED"/>
    <property type="match status" value="1"/>
</dbReference>
<keyword evidence="4" id="KW-0808">Transferase</keyword>
<keyword evidence="3" id="KW-0328">Glycosyltransferase</keyword>
<evidence type="ECO:0000256" key="2">
    <source>
        <dbReference type="ARBA" id="ARBA00022475"/>
    </source>
</evidence>
<feature type="transmembrane region" description="Helical" evidence="8">
    <location>
        <begin position="75"/>
        <end position="95"/>
    </location>
</feature>
<keyword evidence="5 8" id="KW-0812">Transmembrane</keyword>
<dbReference type="GO" id="GO:0016763">
    <property type="term" value="F:pentosyltransferase activity"/>
    <property type="evidence" value="ECO:0007669"/>
    <property type="project" value="TreeGrafter"/>
</dbReference>
<keyword evidence="6 8" id="KW-1133">Transmembrane helix</keyword>
<dbReference type="InterPro" id="IPR038731">
    <property type="entry name" value="RgtA/B/C-like"/>
</dbReference>
<feature type="transmembrane region" description="Helical" evidence="8">
    <location>
        <begin position="107"/>
        <end position="134"/>
    </location>
</feature>
<evidence type="ECO:0000256" key="1">
    <source>
        <dbReference type="ARBA" id="ARBA00004651"/>
    </source>
</evidence>
<accession>A0A941D4C9</accession>
<dbReference type="RefSeq" id="WP_215341380.1">
    <property type="nucleotide sequence ID" value="NZ_JAGSGD010000001.1"/>
</dbReference>
<gene>
    <name evidence="10" type="ORF">JKL49_14755</name>
</gene>
<reference evidence="10" key="1">
    <citation type="submission" date="2021-04" db="EMBL/GenBank/DDBJ databases">
        <title>Draft genome assembly of strain Phenylobacterium sp. 20VBR1 using MiniION and Illumina platforms.</title>
        <authorList>
            <person name="Thomas F.A."/>
            <person name="Krishnan K.P."/>
            <person name="Sinha R.K."/>
        </authorList>
    </citation>
    <scope>NUCLEOTIDE SEQUENCE</scope>
    <source>
        <strain evidence="10">20VBR1</strain>
    </source>
</reference>
<keyword evidence="7 8" id="KW-0472">Membrane</keyword>
<feature type="transmembrane region" description="Helical" evidence="8">
    <location>
        <begin position="277"/>
        <end position="294"/>
    </location>
</feature>
<dbReference type="AlphaFoldDB" id="A0A941D4C9"/>
<sequence>MKRLGVQREIIAIILGLTFLRLVAARWIHLTEDEAYYRLWAQQLHFGYYDHPPMIAWWIRGGVTLAGDNPLGVRLLPVIATGLVSALIGDLAHRLGARPATVLRSVVWYNATITIGIGGILATPDAPATFFWVLTLWCLVRTTGPRPARWWAAAGLAVGLATISKYSALFLAPGAFLWLWLSPDGKARLKTPWPWIAALLAGAVFATNVAWNAQHGWLTFAKQFGRVEPSGFSPTHLGELLVSQFLLLNPVIAIYAFRGLQLGWRNRNNAGDTDLRLPLATTLPFAAYLMLHSLHDRVQGHWPAPIFAALVICAAVAAERGSAPPALRAVRNLAIAFSLCLSAAALAYMAAPHSRALGTFDPILPLRGWREFSVAVDQKGRQESAGWIGVVSYGTLAQLSAEGLVTAPLLQITERTRYLGLPPPRPDFRQPGLVVDLARRLEPRDLLRCFSHVASAGDLDRGAREPGPAARYRAYLVSGPKVDVMRVGCPDDPAMRRKLWR</sequence>
<evidence type="ECO:0000256" key="8">
    <source>
        <dbReference type="SAM" id="Phobius"/>
    </source>
</evidence>
<dbReference type="GO" id="GO:0009103">
    <property type="term" value="P:lipopolysaccharide biosynthetic process"/>
    <property type="evidence" value="ECO:0007669"/>
    <property type="project" value="UniProtKB-ARBA"/>
</dbReference>
<feature type="transmembrane region" description="Helical" evidence="8">
    <location>
        <begin position="240"/>
        <end position="257"/>
    </location>
</feature>
<dbReference type="InterPro" id="IPR050297">
    <property type="entry name" value="LipidA_mod_glycosyltrf_83"/>
</dbReference>